<dbReference type="PANTHER" id="PTHR43580">
    <property type="entry name" value="OXIDOREDUCTASE GLYR1-RELATED"/>
    <property type="match status" value="1"/>
</dbReference>
<keyword evidence="1" id="KW-0560">Oxidoreductase</keyword>
<dbReference type="InterPro" id="IPR029154">
    <property type="entry name" value="HIBADH-like_NADP-bd"/>
</dbReference>
<dbReference type="InterPro" id="IPR051265">
    <property type="entry name" value="HIBADH-related_NP60_sf"/>
</dbReference>
<dbReference type="InterPro" id="IPR015815">
    <property type="entry name" value="HIBADH-related"/>
</dbReference>
<protein>
    <submittedName>
        <fullName evidence="5">NAD(P)-dependent oxidoreductase</fullName>
    </submittedName>
</protein>
<dbReference type="SUPFAM" id="SSF51735">
    <property type="entry name" value="NAD(P)-binding Rossmann-fold domains"/>
    <property type="match status" value="1"/>
</dbReference>
<dbReference type="GO" id="GO:0051287">
    <property type="term" value="F:NAD binding"/>
    <property type="evidence" value="ECO:0007669"/>
    <property type="project" value="InterPro"/>
</dbReference>
<evidence type="ECO:0000256" key="2">
    <source>
        <dbReference type="ARBA" id="ARBA00023027"/>
    </source>
</evidence>
<evidence type="ECO:0000259" key="4">
    <source>
        <dbReference type="Pfam" id="PF14833"/>
    </source>
</evidence>
<feature type="domain" description="6-phosphogluconate dehydrogenase NADP-binding" evidence="3">
    <location>
        <begin position="5"/>
        <end position="163"/>
    </location>
</feature>
<dbReference type="Pfam" id="PF14833">
    <property type="entry name" value="NAD_binding_11"/>
    <property type="match status" value="1"/>
</dbReference>
<dbReference type="InterPro" id="IPR036291">
    <property type="entry name" value="NAD(P)-bd_dom_sf"/>
</dbReference>
<dbReference type="GO" id="GO:0016491">
    <property type="term" value="F:oxidoreductase activity"/>
    <property type="evidence" value="ECO:0007669"/>
    <property type="project" value="UniProtKB-KW"/>
</dbReference>
<sequence length="296" mass="32730">MEMIVGIIGTGNMGSSLAECLSRRNVDIALYNRTRSRAEELGRRLGARVYDSPSELVENVEAAIAFVRDDHALRTVLFDIASRSGKNSQVVFINASTVTPSTSLEAMEILESRGIGYVEAPVFGSTSEAQECRLISMVSTKEYLLEKAMNILKLYSSQIHYLGQPPKAMVVKLALNNIALAVPAVLAESFMLLSSWGVELDVLRSVSQNTWIEPVLNRYWDRALGDSKPRFTVDNAGKDYSYIANALKHKGLPSFLSETISSLYLLAGRNGLGGKDYTQIVKYYLEIARRNQSFKG</sequence>
<dbReference type="Pfam" id="PF03446">
    <property type="entry name" value="NAD_binding_2"/>
    <property type="match status" value="1"/>
</dbReference>
<keyword evidence="2" id="KW-0520">NAD</keyword>
<accession>A0A7C2FDE7</accession>
<dbReference type="PANTHER" id="PTHR43580:SF2">
    <property type="entry name" value="CYTOKINE-LIKE NUCLEAR FACTOR N-PAC"/>
    <property type="match status" value="1"/>
</dbReference>
<proteinExistence type="predicted"/>
<feature type="domain" description="3-hydroxyisobutyrate dehydrogenase-like NAD-binding" evidence="4">
    <location>
        <begin position="169"/>
        <end position="284"/>
    </location>
</feature>
<evidence type="ECO:0000256" key="1">
    <source>
        <dbReference type="ARBA" id="ARBA00023002"/>
    </source>
</evidence>
<comment type="caution">
    <text evidence="5">The sequence shown here is derived from an EMBL/GenBank/DDBJ whole genome shotgun (WGS) entry which is preliminary data.</text>
</comment>
<gene>
    <name evidence="5" type="ORF">ENP55_05795</name>
</gene>
<dbReference type="SUPFAM" id="SSF48179">
    <property type="entry name" value="6-phosphogluconate dehydrogenase C-terminal domain-like"/>
    <property type="match status" value="1"/>
</dbReference>
<dbReference type="AlphaFoldDB" id="A0A7C2FDE7"/>
<dbReference type="GO" id="GO:0050661">
    <property type="term" value="F:NADP binding"/>
    <property type="evidence" value="ECO:0007669"/>
    <property type="project" value="InterPro"/>
</dbReference>
<dbReference type="InterPro" id="IPR006115">
    <property type="entry name" value="6PGDH_NADP-bd"/>
</dbReference>
<evidence type="ECO:0000259" key="3">
    <source>
        <dbReference type="Pfam" id="PF03446"/>
    </source>
</evidence>
<dbReference type="PIRSF" id="PIRSF000103">
    <property type="entry name" value="HIBADH"/>
    <property type="match status" value="1"/>
</dbReference>
<reference evidence="5" key="1">
    <citation type="journal article" date="2020" name="mSystems">
        <title>Genome- and Community-Level Interaction Insights into Carbon Utilization and Element Cycling Functions of Hydrothermarchaeota in Hydrothermal Sediment.</title>
        <authorList>
            <person name="Zhou Z."/>
            <person name="Liu Y."/>
            <person name="Xu W."/>
            <person name="Pan J."/>
            <person name="Luo Z.H."/>
            <person name="Li M."/>
        </authorList>
    </citation>
    <scope>NUCLEOTIDE SEQUENCE [LARGE SCALE GENOMIC DNA]</scope>
    <source>
        <strain evidence="5">SpSt-23</strain>
    </source>
</reference>
<dbReference type="InterPro" id="IPR013328">
    <property type="entry name" value="6PGD_dom2"/>
</dbReference>
<dbReference type="InterPro" id="IPR008927">
    <property type="entry name" value="6-PGluconate_DH-like_C_sf"/>
</dbReference>
<dbReference type="EMBL" id="DSJT01000033">
    <property type="protein sequence ID" value="HEF87778.1"/>
    <property type="molecule type" value="Genomic_DNA"/>
</dbReference>
<name>A0A7C2FDE7_9CREN</name>
<dbReference type="Gene3D" id="1.10.1040.10">
    <property type="entry name" value="N-(1-d-carboxylethyl)-l-norvaline Dehydrogenase, domain 2"/>
    <property type="match status" value="1"/>
</dbReference>
<dbReference type="Gene3D" id="3.40.50.720">
    <property type="entry name" value="NAD(P)-binding Rossmann-like Domain"/>
    <property type="match status" value="1"/>
</dbReference>
<organism evidence="5">
    <name type="scientific">Thermosphaera aggregans</name>
    <dbReference type="NCBI Taxonomy" id="54254"/>
    <lineage>
        <taxon>Archaea</taxon>
        <taxon>Thermoproteota</taxon>
        <taxon>Thermoprotei</taxon>
        <taxon>Desulfurococcales</taxon>
        <taxon>Desulfurococcaceae</taxon>
        <taxon>Thermosphaera</taxon>
    </lineage>
</organism>
<evidence type="ECO:0000313" key="5">
    <source>
        <dbReference type="EMBL" id="HEF87778.1"/>
    </source>
</evidence>